<name>A0A261F9H8_9BIFI</name>
<keyword evidence="2" id="KW-0472">Membrane</keyword>
<keyword evidence="4" id="KW-1185">Reference proteome</keyword>
<dbReference type="AlphaFoldDB" id="A0A261F9H8"/>
<evidence type="ECO:0000256" key="1">
    <source>
        <dbReference type="SAM" id="MobiDB-lite"/>
    </source>
</evidence>
<accession>A0A261F9H8</accession>
<dbReference type="OrthoDB" id="9764804at2"/>
<evidence type="ECO:0008006" key="5">
    <source>
        <dbReference type="Google" id="ProtNLM"/>
    </source>
</evidence>
<comment type="caution">
    <text evidence="3">The sequence shown here is derived from an EMBL/GenBank/DDBJ whole genome shotgun (WGS) entry which is preliminary data.</text>
</comment>
<proteinExistence type="predicted"/>
<evidence type="ECO:0000313" key="3">
    <source>
        <dbReference type="EMBL" id="OZG55782.1"/>
    </source>
</evidence>
<feature type="transmembrane region" description="Helical" evidence="2">
    <location>
        <begin position="159"/>
        <end position="192"/>
    </location>
</feature>
<protein>
    <recommendedName>
        <fullName evidence="5">DUF4190 domain-containing protein</fullName>
    </recommendedName>
</protein>
<keyword evidence="2" id="KW-1133">Transmembrane helix</keyword>
<dbReference type="EMBL" id="MWWU01000002">
    <property type="protein sequence ID" value="OZG55782.1"/>
    <property type="molecule type" value="Genomic_DNA"/>
</dbReference>
<feature type="region of interest" description="Disordered" evidence="1">
    <location>
        <begin position="78"/>
        <end position="136"/>
    </location>
</feature>
<feature type="transmembrane region" description="Helical" evidence="2">
    <location>
        <begin position="212"/>
        <end position="245"/>
    </location>
</feature>
<organism evidence="3 4">
    <name type="scientific">Aeriscardovia aeriphila</name>
    <dbReference type="NCBI Taxonomy" id="218139"/>
    <lineage>
        <taxon>Bacteria</taxon>
        <taxon>Bacillati</taxon>
        <taxon>Actinomycetota</taxon>
        <taxon>Actinomycetes</taxon>
        <taxon>Bifidobacteriales</taxon>
        <taxon>Bifidobacteriaceae</taxon>
        <taxon>Aeriscardovia</taxon>
    </lineage>
</organism>
<feature type="compositionally biased region" description="Low complexity" evidence="1">
    <location>
        <begin position="90"/>
        <end position="119"/>
    </location>
</feature>
<dbReference type="Proteomes" id="UP000228976">
    <property type="component" value="Unassembled WGS sequence"/>
</dbReference>
<keyword evidence="2" id="KW-0812">Transmembrane</keyword>
<sequence>MPQVKVGVKGYEVSLDGGKTWAEDATVPAVKLSPTDAFRFDYTAQGIVYKSHDGKDVLTDLGVKDLPAVQVLYRVAASKSDNPSNPGNEPAQPAQPVQPALAQPAPQAALAQPAAGQVPTTGQVPPAGQVPLAGQVPPTAQPVQQPVVMPMRPAKHGAAVASMVLGIISAVFCWFGMSALISVVCGIIAVSLAPGALKLTKNRPEFHGEHTMAMAGVILGAISLIIAAITLITTIMFVGAAVNVLSNM</sequence>
<evidence type="ECO:0000256" key="2">
    <source>
        <dbReference type="SAM" id="Phobius"/>
    </source>
</evidence>
<evidence type="ECO:0000313" key="4">
    <source>
        <dbReference type="Proteomes" id="UP000228976"/>
    </source>
</evidence>
<dbReference type="RefSeq" id="WP_094689399.1">
    <property type="nucleotide sequence ID" value="NZ_JACBYZ010000001.1"/>
</dbReference>
<gene>
    <name evidence="3" type="ORF">AEAE_0270</name>
</gene>
<reference evidence="3 4" key="1">
    <citation type="journal article" date="2017" name="BMC Genomics">
        <title>Comparative genomic and phylogenomic analyses of the Bifidobacteriaceae family.</title>
        <authorList>
            <person name="Lugli G.A."/>
            <person name="Milani C."/>
            <person name="Turroni F."/>
            <person name="Duranti S."/>
            <person name="Mancabelli L."/>
            <person name="Mangifesta M."/>
            <person name="Ferrario C."/>
            <person name="Modesto M."/>
            <person name="Mattarelli P."/>
            <person name="Jiri K."/>
            <person name="van Sinderen D."/>
            <person name="Ventura M."/>
        </authorList>
    </citation>
    <scope>NUCLEOTIDE SEQUENCE [LARGE SCALE GENOMIC DNA]</scope>
    <source>
        <strain evidence="3 4">LMG 21773</strain>
    </source>
</reference>